<keyword evidence="4 6" id="KW-1133">Transmembrane helix</keyword>
<evidence type="ECO:0000256" key="1">
    <source>
        <dbReference type="ARBA" id="ARBA00004141"/>
    </source>
</evidence>
<dbReference type="GO" id="GO:0016020">
    <property type="term" value="C:membrane"/>
    <property type="evidence" value="ECO:0007669"/>
    <property type="project" value="UniProtKB-SubCell"/>
</dbReference>
<feature type="transmembrane region" description="Helical" evidence="6">
    <location>
        <begin position="65"/>
        <end position="87"/>
    </location>
</feature>
<feature type="transmembrane region" description="Helical" evidence="6">
    <location>
        <begin position="336"/>
        <end position="357"/>
    </location>
</feature>
<reference evidence="8" key="1">
    <citation type="submission" date="2024-02" db="UniProtKB">
        <authorList>
            <consortium name="WormBaseParasite"/>
        </authorList>
    </citation>
    <scope>IDENTIFICATION</scope>
</reference>
<dbReference type="GO" id="GO:0007606">
    <property type="term" value="P:sensory perception of chemical stimulus"/>
    <property type="evidence" value="ECO:0007669"/>
    <property type="project" value="InterPro"/>
</dbReference>
<keyword evidence="7" id="KW-1185">Reference proteome</keyword>
<dbReference type="Proteomes" id="UP000887575">
    <property type="component" value="Unassembled WGS sequence"/>
</dbReference>
<name>A0AAF3FM27_9BILA</name>
<feature type="transmembrane region" description="Helical" evidence="6">
    <location>
        <begin position="469"/>
        <end position="486"/>
    </location>
</feature>
<keyword evidence="5 6" id="KW-0472">Membrane</keyword>
<dbReference type="WBParaSite" id="MBELARI_LOCUS8193">
    <property type="protein sequence ID" value="MBELARI_LOCUS8193"/>
    <property type="gene ID" value="MBELARI_LOCUS8193"/>
</dbReference>
<evidence type="ECO:0000256" key="6">
    <source>
        <dbReference type="SAM" id="Phobius"/>
    </source>
</evidence>
<dbReference type="InterPro" id="IPR004151">
    <property type="entry name" value="7TM_GPCR_serpentine_rcpt_Sre"/>
</dbReference>
<sequence>MLYKIDNYSIVLFGIYDQKVIEKNEDLTKWFWVALTLEVLGMMLSCGSGLLMIKIVRNSSTFHKNLRHILIIFITEYLISEMFRIVLMGYQFGYLSITGNVYIDSPLLIISLYRIYIYCAALSMLANALMERTFAVFFFRDYEYIERSWIQWFIQGTVTTGCAFSGVGYTFYGTQQPQLFFEIICAILLSLIVIGSLAFLFISHLNASFLKLLLTTFDIKKYTLSRRFQLEENVKALLLIKRIVLSHGLYAIFGVLLFAGPYVIFELNTPELELSIAFFETSASNIYYDFPLLIFSSYRFYVYCAAVVLLSNMLFERALAIFFIRDYEWKRRRWIIWALHTNSIVVQSFSVLMYTLMACYYNGFIFKVMYPYMLVWLSNAFWVFLFISHLNKRFLAFILKTFDLNKYTLSRRFQLEENVKALSFIRKIFILHCVFCLMAMNVFALPHLIFEMGTPEMELCIAALEATQGIYGITMNTMMIYMVPSWRKKLKSYKTMWVRGKPNTKSPTIEQRQMSATEEANIYFMELGKMWA</sequence>
<feature type="transmembrane region" description="Helical" evidence="6">
    <location>
        <begin position="30"/>
        <end position="53"/>
    </location>
</feature>
<dbReference type="PANTHER" id="PTHR23128">
    <property type="entry name" value="SERPENTINE RECEPTOR, CLASS E (EPSILON)-RELATED"/>
    <property type="match status" value="1"/>
</dbReference>
<feature type="transmembrane region" description="Helical" evidence="6">
    <location>
        <begin position="243"/>
        <end position="265"/>
    </location>
</feature>
<comment type="subcellular location">
    <subcellularLocation>
        <location evidence="1">Membrane</location>
        <topology evidence="1">Multi-pass membrane protein</topology>
    </subcellularLocation>
</comment>
<evidence type="ECO:0000313" key="8">
    <source>
        <dbReference type="WBParaSite" id="MBELARI_LOCUS8193"/>
    </source>
</evidence>
<feature type="transmembrane region" description="Helical" evidence="6">
    <location>
        <begin position="178"/>
        <end position="202"/>
    </location>
</feature>
<feature type="transmembrane region" description="Helical" evidence="6">
    <location>
        <begin position="369"/>
        <end position="390"/>
    </location>
</feature>
<evidence type="ECO:0000256" key="5">
    <source>
        <dbReference type="ARBA" id="ARBA00023136"/>
    </source>
</evidence>
<comment type="similarity">
    <text evidence="2">Belongs to the nematode receptor-like protein sre family.</text>
</comment>
<evidence type="ECO:0000256" key="3">
    <source>
        <dbReference type="ARBA" id="ARBA00022692"/>
    </source>
</evidence>
<feature type="transmembrane region" description="Helical" evidence="6">
    <location>
        <begin position="428"/>
        <end position="449"/>
    </location>
</feature>
<accession>A0AAF3FM27</accession>
<evidence type="ECO:0000256" key="2">
    <source>
        <dbReference type="ARBA" id="ARBA00006803"/>
    </source>
</evidence>
<protein>
    <submittedName>
        <fullName evidence="8">Uncharacterized protein</fullName>
    </submittedName>
</protein>
<dbReference type="PANTHER" id="PTHR23128:SF132">
    <property type="entry name" value="SERPENTINE RECEPTOR, CLASS E (EPSILON)-RELATED"/>
    <property type="match status" value="1"/>
</dbReference>
<dbReference type="Pfam" id="PF03125">
    <property type="entry name" value="Sre"/>
    <property type="match status" value="2"/>
</dbReference>
<evidence type="ECO:0000313" key="7">
    <source>
        <dbReference type="Proteomes" id="UP000887575"/>
    </source>
</evidence>
<organism evidence="7 8">
    <name type="scientific">Mesorhabditis belari</name>
    <dbReference type="NCBI Taxonomy" id="2138241"/>
    <lineage>
        <taxon>Eukaryota</taxon>
        <taxon>Metazoa</taxon>
        <taxon>Ecdysozoa</taxon>
        <taxon>Nematoda</taxon>
        <taxon>Chromadorea</taxon>
        <taxon>Rhabditida</taxon>
        <taxon>Rhabditina</taxon>
        <taxon>Rhabditomorpha</taxon>
        <taxon>Rhabditoidea</taxon>
        <taxon>Rhabditidae</taxon>
        <taxon>Mesorhabditinae</taxon>
        <taxon>Mesorhabditis</taxon>
    </lineage>
</organism>
<feature type="transmembrane region" description="Helical" evidence="6">
    <location>
        <begin position="149"/>
        <end position="172"/>
    </location>
</feature>
<proteinExistence type="inferred from homology"/>
<evidence type="ECO:0000256" key="4">
    <source>
        <dbReference type="ARBA" id="ARBA00022989"/>
    </source>
</evidence>
<keyword evidence="3 6" id="KW-0812">Transmembrane</keyword>
<dbReference type="AlphaFoldDB" id="A0AAF3FM27"/>
<feature type="transmembrane region" description="Helical" evidence="6">
    <location>
        <begin position="107"/>
        <end position="129"/>
    </location>
</feature>
<feature type="transmembrane region" description="Helical" evidence="6">
    <location>
        <begin position="300"/>
        <end position="324"/>
    </location>
</feature>